<dbReference type="AlphaFoldDB" id="A0A0W0GER7"/>
<reference evidence="1 2" key="1">
    <citation type="submission" date="2015-12" db="EMBL/GenBank/DDBJ databases">
        <title>Draft genome sequence of Moniliophthora roreri, the causal agent of frosty pod rot of cacao.</title>
        <authorList>
            <person name="Aime M.C."/>
            <person name="Diaz-Valderrama J.R."/>
            <person name="Kijpornyongpan T."/>
            <person name="Phillips-Mora W."/>
        </authorList>
    </citation>
    <scope>NUCLEOTIDE SEQUENCE [LARGE SCALE GENOMIC DNA]</scope>
    <source>
        <strain evidence="1 2">MCA 2952</strain>
    </source>
</reference>
<sequence length="111" mass="12623">MSQYISADCSGLDSNSQPPVRVSTECHNRSLLTVLHLILTLSQLDSDSQAPVLRVSIECHNRSLLIVLDLILTPREECVFPYMRASTECLNRFLLTVLNLMLTHRRWSVLL</sequence>
<gene>
    <name evidence="1" type="ORF">WG66_378</name>
</gene>
<dbReference type="Proteomes" id="UP000054988">
    <property type="component" value="Unassembled WGS sequence"/>
</dbReference>
<organism evidence="1 2">
    <name type="scientific">Moniliophthora roreri</name>
    <name type="common">Frosty pod rot fungus</name>
    <name type="synonym">Monilia roreri</name>
    <dbReference type="NCBI Taxonomy" id="221103"/>
    <lineage>
        <taxon>Eukaryota</taxon>
        <taxon>Fungi</taxon>
        <taxon>Dikarya</taxon>
        <taxon>Basidiomycota</taxon>
        <taxon>Agaricomycotina</taxon>
        <taxon>Agaricomycetes</taxon>
        <taxon>Agaricomycetidae</taxon>
        <taxon>Agaricales</taxon>
        <taxon>Marasmiineae</taxon>
        <taxon>Marasmiaceae</taxon>
        <taxon>Moniliophthora</taxon>
    </lineage>
</organism>
<comment type="caution">
    <text evidence="1">The sequence shown here is derived from an EMBL/GenBank/DDBJ whole genome shotgun (WGS) entry which is preliminary data.</text>
</comment>
<evidence type="ECO:0000313" key="1">
    <source>
        <dbReference type="EMBL" id="KTB47055.1"/>
    </source>
</evidence>
<dbReference type="EMBL" id="LATX01000154">
    <property type="protein sequence ID" value="KTB47055.1"/>
    <property type="molecule type" value="Genomic_DNA"/>
</dbReference>
<accession>A0A0W0GER7</accession>
<protein>
    <submittedName>
        <fullName evidence="1">Uncharacterized protein</fullName>
    </submittedName>
</protein>
<evidence type="ECO:0000313" key="2">
    <source>
        <dbReference type="Proteomes" id="UP000054988"/>
    </source>
</evidence>
<name>A0A0W0GER7_MONRR</name>
<proteinExistence type="predicted"/>